<gene>
    <name evidence="7" type="ORF">HXA33_07570</name>
</gene>
<dbReference type="RefSeq" id="WP_257821021.1">
    <property type="nucleotide sequence ID" value="NZ_JABXYM010000001.1"/>
</dbReference>
<feature type="domain" description="Diacylglycerol glucosyltransferase N-terminal" evidence="6">
    <location>
        <begin position="16"/>
        <end position="178"/>
    </location>
</feature>
<evidence type="ECO:0000256" key="2">
    <source>
        <dbReference type="ARBA" id="ARBA00006962"/>
    </source>
</evidence>
<dbReference type="InterPro" id="IPR009695">
    <property type="entry name" value="Diacylglyc_glucosyltr_N"/>
</dbReference>
<dbReference type="Proteomes" id="UP001057753">
    <property type="component" value="Unassembled WGS sequence"/>
</dbReference>
<comment type="caution">
    <text evidence="7">The sequence shown here is derived from an EMBL/GenBank/DDBJ whole genome shotgun (WGS) entry which is preliminary data.</text>
</comment>
<keyword evidence="3" id="KW-0328">Glycosyltransferase</keyword>
<organism evidence="7 8">
    <name type="scientific">Salipaludibacillus agaradhaerens</name>
    <name type="common">Bacillus agaradhaerens</name>
    <dbReference type="NCBI Taxonomy" id="76935"/>
    <lineage>
        <taxon>Bacteria</taxon>
        <taxon>Bacillati</taxon>
        <taxon>Bacillota</taxon>
        <taxon>Bacilli</taxon>
        <taxon>Bacillales</taxon>
        <taxon>Bacillaceae</taxon>
    </lineage>
</organism>
<dbReference type="Pfam" id="PF04101">
    <property type="entry name" value="Glyco_tran_28_C"/>
    <property type="match status" value="1"/>
</dbReference>
<evidence type="ECO:0000313" key="8">
    <source>
        <dbReference type="Proteomes" id="UP001057753"/>
    </source>
</evidence>
<reference evidence="7" key="1">
    <citation type="submission" date="2020-06" db="EMBL/GenBank/DDBJ databases">
        <title>Insight into the genomes of haloalkaliphilic bacilli from Kenyan soda lakes.</title>
        <authorList>
            <person name="Mwirichia R."/>
            <person name="Villamizar G.C."/>
            <person name="Poehlein A."/>
            <person name="Mugweru J."/>
            <person name="Kipnyargis A."/>
            <person name="Kiplimo D."/>
            <person name="Orwa P."/>
            <person name="Daniel R."/>
        </authorList>
    </citation>
    <scope>NUCLEOTIDE SEQUENCE</scope>
    <source>
        <strain evidence="7">B1096_S55</strain>
    </source>
</reference>
<evidence type="ECO:0000256" key="4">
    <source>
        <dbReference type="ARBA" id="ARBA00022679"/>
    </source>
</evidence>
<comment type="subcellular location">
    <subcellularLocation>
        <location evidence="1">Membrane</location>
    </subcellularLocation>
</comment>
<protein>
    <submittedName>
        <fullName evidence="7">Glycosyltransferase</fullName>
    </submittedName>
</protein>
<dbReference type="GO" id="GO:0016020">
    <property type="term" value="C:membrane"/>
    <property type="evidence" value="ECO:0007669"/>
    <property type="project" value="UniProtKB-SubCell"/>
</dbReference>
<evidence type="ECO:0000259" key="6">
    <source>
        <dbReference type="Pfam" id="PF06925"/>
    </source>
</evidence>
<sequence>MKDKPLIFSASIGNGHTQAAKALNGELLEQGYRPKIVDTFYELNPYLHHLMLYTYLSMIKWQPSAWRTLYFQAEHMPLFNLLDKFSGLYIKKLYRLVNQESCPFIISTHPFVTAFLSNLIKKKKLNIPFYTVITDFVLHPAYLRETIDGYFTASCEIATFAKKYDIAPQRFTPTGIPILANNTIPLTKEEARQRLGISLTDKVVVIAGGGRGLTNYSRILKALDALDDVLHIICMVGENIQAEKKLLKQKSKHDLNIVRFTDQFIVFLKASDTIISKAGGVTMAEALVCETPIVLFRSVPGHEEQNAQYLTDEGAAVSVASYKELATTLYRVLHRNDVRERLITRARSLKRPFAAHHIISCILHEEYEKSHRTVK</sequence>
<evidence type="ECO:0000313" key="7">
    <source>
        <dbReference type="EMBL" id="MCR6096408.1"/>
    </source>
</evidence>
<evidence type="ECO:0000256" key="3">
    <source>
        <dbReference type="ARBA" id="ARBA00022676"/>
    </source>
</evidence>
<name>A0A9Q4FZ42_SALAG</name>
<keyword evidence="4" id="KW-0808">Transferase</keyword>
<dbReference type="InterPro" id="IPR007235">
    <property type="entry name" value="Glyco_trans_28_C"/>
</dbReference>
<dbReference type="Gene3D" id="3.40.50.2000">
    <property type="entry name" value="Glycogen Phosphorylase B"/>
    <property type="match status" value="1"/>
</dbReference>
<dbReference type="GO" id="GO:0016758">
    <property type="term" value="F:hexosyltransferase activity"/>
    <property type="evidence" value="ECO:0007669"/>
    <property type="project" value="InterPro"/>
</dbReference>
<dbReference type="InterPro" id="IPR050519">
    <property type="entry name" value="Glycosyltransf_28_UgtP"/>
</dbReference>
<dbReference type="PANTHER" id="PTHR43025:SF3">
    <property type="entry name" value="MONOGALACTOSYLDIACYLGLYCEROL SYNTHASE 1, CHLOROPLASTIC"/>
    <property type="match status" value="1"/>
</dbReference>
<feature type="domain" description="Glycosyl transferase family 28 C-terminal" evidence="5">
    <location>
        <begin position="203"/>
        <end position="335"/>
    </location>
</feature>
<dbReference type="AlphaFoldDB" id="A0A9Q4FZ42"/>
<dbReference type="GO" id="GO:0009247">
    <property type="term" value="P:glycolipid biosynthetic process"/>
    <property type="evidence" value="ECO:0007669"/>
    <property type="project" value="InterPro"/>
</dbReference>
<proteinExistence type="inferred from homology"/>
<dbReference type="EMBL" id="JABXYM010000001">
    <property type="protein sequence ID" value="MCR6096408.1"/>
    <property type="molecule type" value="Genomic_DNA"/>
</dbReference>
<comment type="similarity">
    <text evidence="2">Belongs to the glycosyltransferase 28 family.</text>
</comment>
<dbReference type="Pfam" id="PF06925">
    <property type="entry name" value="MGDG_synth"/>
    <property type="match status" value="1"/>
</dbReference>
<evidence type="ECO:0000259" key="5">
    <source>
        <dbReference type="Pfam" id="PF04101"/>
    </source>
</evidence>
<dbReference type="PANTHER" id="PTHR43025">
    <property type="entry name" value="MONOGALACTOSYLDIACYLGLYCEROL SYNTHASE"/>
    <property type="match status" value="1"/>
</dbReference>
<dbReference type="SUPFAM" id="SSF53756">
    <property type="entry name" value="UDP-Glycosyltransferase/glycogen phosphorylase"/>
    <property type="match status" value="1"/>
</dbReference>
<accession>A0A9Q4FZ42</accession>
<keyword evidence="8" id="KW-1185">Reference proteome</keyword>
<evidence type="ECO:0000256" key="1">
    <source>
        <dbReference type="ARBA" id="ARBA00004370"/>
    </source>
</evidence>